<dbReference type="Pfam" id="PF07309">
    <property type="entry name" value="FlaF"/>
    <property type="match status" value="1"/>
</dbReference>
<protein>
    <submittedName>
        <fullName evidence="2">Flagellar protein FlaF</fullName>
    </submittedName>
</protein>
<proteinExistence type="predicted"/>
<keyword evidence="2" id="KW-0282">Flagellum</keyword>
<dbReference type="GO" id="GO:0044781">
    <property type="term" value="P:bacterial-type flagellum organization"/>
    <property type="evidence" value="ECO:0007669"/>
    <property type="project" value="InterPro"/>
</dbReference>
<keyword evidence="3" id="KW-1185">Reference proteome</keyword>
<accession>A0A1H2X0I6</accession>
<name>A0A1H2X0I6_9RHOB</name>
<evidence type="ECO:0000313" key="3">
    <source>
        <dbReference type="Proteomes" id="UP000199118"/>
    </source>
</evidence>
<dbReference type="NCBIfam" id="NF009435">
    <property type="entry name" value="PRK12794.1"/>
    <property type="match status" value="1"/>
</dbReference>
<gene>
    <name evidence="2" type="ORF">SAMN05444336_102561</name>
</gene>
<organism evidence="2 3">
    <name type="scientific">Albimonas donghaensis</name>
    <dbReference type="NCBI Taxonomy" id="356660"/>
    <lineage>
        <taxon>Bacteria</taxon>
        <taxon>Pseudomonadati</taxon>
        <taxon>Pseudomonadota</taxon>
        <taxon>Alphaproteobacteria</taxon>
        <taxon>Rhodobacterales</taxon>
        <taxon>Paracoccaceae</taxon>
        <taxon>Albimonas</taxon>
    </lineage>
</organism>
<dbReference type="STRING" id="356660.SAMN05444336_102561"/>
<evidence type="ECO:0000256" key="1">
    <source>
        <dbReference type="SAM" id="MobiDB-lite"/>
    </source>
</evidence>
<dbReference type="Proteomes" id="UP000199118">
    <property type="component" value="Unassembled WGS sequence"/>
</dbReference>
<dbReference type="InterPro" id="IPR010845">
    <property type="entry name" value="FlaF"/>
</dbReference>
<evidence type="ECO:0000313" key="2">
    <source>
        <dbReference type="EMBL" id="SDW86301.1"/>
    </source>
</evidence>
<dbReference type="EMBL" id="FNMZ01000002">
    <property type="protein sequence ID" value="SDW86301.1"/>
    <property type="molecule type" value="Genomic_DNA"/>
</dbReference>
<dbReference type="OrthoDB" id="9808944at2"/>
<keyword evidence="2" id="KW-0969">Cilium</keyword>
<keyword evidence="2" id="KW-0966">Cell projection</keyword>
<feature type="region of interest" description="Disordered" evidence="1">
    <location>
        <begin position="1"/>
        <end position="30"/>
    </location>
</feature>
<reference evidence="2 3" key="1">
    <citation type="submission" date="2016-10" db="EMBL/GenBank/DDBJ databases">
        <authorList>
            <person name="de Groot N.N."/>
        </authorList>
    </citation>
    <scope>NUCLEOTIDE SEQUENCE [LARGE SCALE GENOMIC DNA]</scope>
    <source>
        <strain evidence="2 3">DSM 17890</strain>
    </source>
</reference>
<dbReference type="AlphaFoldDB" id="A0A1H2X0I6"/>
<dbReference type="RefSeq" id="WP_092680782.1">
    <property type="nucleotide sequence ID" value="NZ_FNMZ01000002.1"/>
</dbReference>
<sequence>MTTHATLSHRSAAGRAGAGPGSAPGAAYGDARDSVLTPRQAEYRVFARATHRLSDASARHAEGDRLAYFKLAEAVHDNLRLWLTLATDLATDGNGLPDPLRASLISLAGFVEKHSQLVLNKQADASALIEVNAAVMKGLRGGTERD</sequence>